<dbReference type="PANTHER" id="PTHR44757:SF2">
    <property type="entry name" value="BIOFILM ARCHITECTURE MAINTENANCE PROTEIN MBAA"/>
    <property type="match status" value="1"/>
</dbReference>
<dbReference type="InterPro" id="IPR001633">
    <property type="entry name" value="EAL_dom"/>
</dbReference>
<dbReference type="RefSeq" id="WP_399845480.1">
    <property type="nucleotide sequence ID" value="NZ_JBITWC010000025.1"/>
</dbReference>
<dbReference type="InterPro" id="IPR043128">
    <property type="entry name" value="Rev_trsase/Diguanyl_cyclase"/>
</dbReference>
<dbReference type="CDD" id="cd01949">
    <property type="entry name" value="GGDEF"/>
    <property type="match status" value="1"/>
</dbReference>
<feature type="domain" description="GGDEF" evidence="4">
    <location>
        <begin position="306"/>
        <end position="439"/>
    </location>
</feature>
<reference evidence="5 6" key="1">
    <citation type="submission" date="2024-10" db="EMBL/GenBank/DDBJ databases">
        <title>The Natural Products Discovery Center: Release of the First 8490 Sequenced Strains for Exploring Actinobacteria Biosynthetic Diversity.</title>
        <authorList>
            <person name="Kalkreuter E."/>
            <person name="Kautsar S.A."/>
            <person name="Yang D."/>
            <person name="Bader C.D."/>
            <person name="Teijaro C.N."/>
            <person name="Fluegel L."/>
            <person name="Davis C.M."/>
            <person name="Simpson J.R."/>
            <person name="Lauterbach L."/>
            <person name="Steele A.D."/>
            <person name="Gui C."/>
            <person name="Meng S."/>
            <person name="Li G."/>
            <person name="Viehrig K."/>
            <person name="Ye F."/>
            <person name="Su P."/>
            <person name="Kiefer A.F."/>
            <person name="Nichols A."/>
            <person name="Cepeda A.J."/>
            <person name="Yan W."/>
            <person name="Fan B."/>
            <person name="Jiang Y."/>
            <person name="Adhikari A."/>
            <person name="Zheng C.-J."/>
            <person name="Schuster L."/>
            <person name="Cowan T.M."/>
            <person name="Smanski M.J."/>
            <person name="Chevrette M.G."/>
            <person name="De Carvalho L.P.S."/>
            <person name="Shen B."/>
        </authorList>
    </citation>
    <scope>NUCLEOTIDE SEQUENCE [LARGE SCALE GENOMIC DNA]</scope>
    <source>
        <strain evidence="5 6">NPDC077409</strain>
    </source>
</reference>
<dbReference type="InterPro" id="IPR035919">
    <property type="entry name" value="EAL_sf"/>
</dbReference>
<dbReference type="Pfam" id="PF00563">
    <property type="entry name" value="EAL"/>
    <property type="match status" value="1"/>
</dbReference>
<keyword evidence="6" id="KW-1185">Reference proteome</keyword>
<comment type="caution">
    <text evidence="5">The sequence shown here is derived from an EMBL/GenBank/DDBJ whole genome shotgun (WGS) entry which is preliminary data.</text>
</comment>
<dbReference type="InterPro" id="IPR000700">
    <property type="entry name" value="PAS-assoc_C"/>
</dbReference>
<dbReference type="PANTHER" id="PTHR44757">
    <property type="entry name" value="DIGUANYLATE CYCLASE DGCP"/>
    <property type="match status" value="1"/>
</dbReference>
<dbReference type="Pfam" id="PF08448">
    <property type="entry name" value="PAS_4"/>
    <property type="match status" value="1"/>
</dbReference>
<dbReference type="PROSITE" id="PS50113">
    <property type="entry name" value="PAC"/>
    <property type="match status" value="1"/>
</dbReference>
<dbReference type="NCBIfam" id="TIGR00254">
    <property type="entry name" value="GGDEF"/>
    <property type="match status" value="1"/>
</dbReference>
<evidence type="ECO:0000259" key="2">
    <source>
        <dbReference type="PROSITE" id="PS50113"/>
    </source>
</evidence>
<dbReference type="InterPro" id="IPR000014">
    <property type="entry name" value="PAS"/>
</dbReference>
<evidence type="ECO:0000259" key="3">
    <source>
        <dbReference type="PROSITE" id="PS50883"/>
    </source>
</evidence>
<dbReference type="CDD" id="cd01948">
    <property type="entry name" value="EAL"/>
    <property type="match status" value="1"/>
</dbReference>
<dbReference type="SUPFAM" id="SSF55785">
    <property type="entry name" value="PYP-like sensor domain (PAS domain)"/>
    <property type="match status" value="2"/>
</dbReference>
<feature type="domain" description="PAS" evidence="1">
    <location>
        <begin position="26"/>
        <end position="96"/>
    </location>
</feature>
<dbReference type="SMART" id="SM00086">
    <property type="entry name" value="PAC"/>
    <property type="match status" value="2"/>
</dbReference>
<dbReference type="Gene3D" id="3.30.450.20">
    <property type="entry name" value="PAS domain"/>
    <property type="match status" value="2"/>
</dbReference>
<evidence type="ECO:0000313" key="6">
    <source>
        <dbReference type="Proteomes" id="UP001614338"/>
    </source>
</evidence>
<dbReference type="InterPro" id="IPR035965">
    <property type="entry name" value="PAS-like_dom_sf"/>
</dbReference>
<dbReference type="PROSITE" id="PS50883">
    <property type="entry name" value="EAL"/>
    <property type="match status" value="1"/>
</dbReference>
<evidence type="ECO:0000259" key="4">
    <source>
        <dbReference type="PROSITE" id="PS50887"/>
    </source>
</evidence>
<dbReference type="Gene3D" id="3.30.70.270">
    <property type="match status" value="1"/>
</dbReference>
<dbReference type="SMART" id="SM00091">
    <property type="entry name" value="PAS"/>
    <property type="match status" value="2"/>
</dbReference>
<dbReference type="PROSITE" id="PS50887">
    <property type="entry name" value="GGDEF"/>
    <property type="match status" value="1"/>
</dbReference>
<dbReference type="InterPro" id="IPR000160">
    <property type="entry name" value="GGDEF_dom"/>
</dbReference>
<evidence type="ECO:0000313" key="5">
    <source>
        <dbReference type="EMBL" id="MFI8751307.1"/>
    </source>
</evidence>
<dbReference type="SMART" id="SM00267">
    <property type="entry name" value="GGDEF"/>
    <property type="match status" value="1"/>
</dbReference>
<dbReference type="Pfam" id="PF13426">
    <property type="entry name" value="PAS_9"/>
    <property type="match status" value="1"/>
</dbReference>
<sequence>MKKPLLATFKESLNKHDSSHALPHYLKARYHSLFTYHPDGIFELDLSGTVIHSNLAAARLTGISIEQMVGGSYFQFLQPEMRVIAQTAFSATLMGEHQSYHAAGIGEAGQALQLEVTHVPIMADGQLIGVYAICRDITQHKQDEYELRLVKRGIEASPNGVVMADATEPHLPLVYVNKAFMDLTGYSADEVLGRNCRFLQGEGTSPEAIEKIRQGITQHEDVQVLLRNYRHDGSLFWNQLSISPVFNEEGACTHFIGIQQDITQQRLQESRIAYQASHDPLTGLPNLGALQTRLEHAFQNCIKQGQELAVFYIDLDDFKPVNDALGHSMGDQLLKMVAQRLLDTVTAGAHVARLSSDEFVVLMAPLPSEHEVIALANRLLATIAQPFTLYQHCLHISASIGIASNKGGVVKAHHLLHHASLAMSDAKRQGRNTWQWYCGDSIDNIAEHVIIRRELQEAIQENQFEAYYQPIVDASTGCVRSVETLIRWHHPNKGLVSPGVFMPIAEQTGQIIAIGRWVLERACHDIAQLNATREDPLVVAVNISPMQFRRSGFMDEIKEALRNSGLPPSLLELEVTEGTLMSNTEQAVALLNEVRDLGISVALDDFGTGFSSLSYLRDLPISKVKLDRLFISGISRNVKNAAIVQGVITMAHHLELSVVAEGIETKEEQVDLQQRHCNLLQGFYFSKPVPFDVLKYLPPILTPL</sequence>
<dbReference type="SMART" id="SM00052">
    <property type="entry name" value="EAL"/>
    <property type="match status" value="1"/>
</dbReference>
<feature type="domain" description="PAC" evidence="2">
    <location>
        <begin position="220"/>
        <end position="274"/>
    </location>
</feature>
<dbReference type="EMBL" id="JBITWC010000025">
    <property type="protein sequence ID" value="MFI8751307.1"/>
    <property type="molecule type" value="Genomic_DNA"/>
</dbReference>
<dbReference type="InterPro" id="IPR029787">
    <property type="entry name" value="Nucleotide_cyclase"/>
</dbReference>
<proteinExistence type="predicted"/>
<dbReference type="SUPFAM" id="SSF55073">
    <property type="entry name" value="Nucleotide cyclase"/>
    <property type="match status" value="1"/>
</dbReference>
<dbReference type="PROSITE" id="PS50112">
    <property type="entry name" value="PAS"/>
    <property type="match status" value="2"/>
</dbReference>
<name>A0ABW8BVQ3_9GAMM</name>
<organism evidence="5 6">
    <name type="scientific">Vreelandella lionensis</name>
    <dbReference type="NCBI Taxonomy" id="1144478"/>
    <lineage>
        <taxon>Bacteria</taxon>
        <taxon>Pseudomonadati</taxon>
        <taxon>Pseudomonadota</taxon>
        <taxon>Gammaproteobacteria</taxon>
        <taxon>Oceanospirillales</taxon>
        <taxon>Halomonadaceae</taxon>
        <taxon>Vreelandella</taxon>
    </lineage>
</organism>
<feature type="domain" description="PAS" evidence="1">
    <location>
        <begin position="146"/>
        <end position="229"/>
    </location>
</feature>
<accession>A0ABW8BVQ3</accession>
<dbReference type="InterPro" id="IPR052155">
    <property type="entry name" value="Biofilm_reg_signaling"/>
</dbReference>
<dbReference type="InterPro" id="IPR001610">
    <property type="entry name" value="PAC"/>
</dbReference>
<dbReference type="SUPFAM" id="SSF141868">
    <property type="entry name" value="EAL domain-like"/>
    <property type="match status" value="1"/>
</dbReference>
<feature type="domain" description="EAL" evidence="3">
    <location>
        <begin position="448"/>
        <end position="702"/>
    </location>
</feature>
<dbReference type="Proteomes" id="UP001614338">
    <property type="component" value="Unassembled WGS sequence"/>
</dbReference>
<dbReference type="Gene3D" id="3.20.20.450">
    <property type="entry name" value="EAL domain"/>
    <property type="match status" value="1"/>
</dbReference>
<dbReference type="CDD" id="cd00130">
    <property type="entry name" value="PAS"/>
    <property type="match status" value="2"/>
</dbReference>
<dbReference type="InterPro" id="IPR013656">
    <property type="entry name" value="PAS_4"/>
</dbReference>
<gene>
    <name evidence="5" type="ORF">ACIGG6_15075</name>
</gene>
<protein>
    <submittedName>
        <fullName evidence="5">Bifunctional diguanylate cyclase/phosphodiesterase</fullName>
    </submittedName>
</protein>
<dbReference type="Pfam" id="PF00990">
    <property type="entry name" value="GGDEF"/>
    <property type="match status" value="1"/>
</dbReference>
<dbReference type="NCBIfam" id="TIGR00229">
    <property type="entry name" value="sensory_box"/>
    <property type="match status" value="2"/>
</dbReference>
<evidence type="ECO:0000259" key="1">
    <source>
        <dbReference type="PROSITE" id="PS50112"/>
    </source>
</evidence>